<dbReference type="PANTHER" id="PTHR31650">
    <property type="entry name" value="O-ACYLTRANSFERASE (WSD1-LIKE) FAMILY PROTEIN"/>
    <property type="match status" value="1"/>
</dbReference>
<comment type="pathway">
    <text evidence="2">Lipid metabolism.</text>
</comment>
<name>A0A139AQC2_GONPJ</name>
<dbReference type="Proteomes" id="UP000070544">
    <property type="component" value="Unassembled WGS sequence"/>
</dbReference>
<feature type="domain" description="O-acyltransferase WSD1 C-terminal" evidence="9">
    <location>
        <begin position="286"/>
        <end position="416"/>
    </location>
</feature>
<evidence type="ECO:0000313" key="10">
    <source>
        <dbReference type="EMBL" id="KXS18922.1"/>
    </source>
</evidence>
<dbReference type="InterPro" id="IPR004255">
    <property type="entry name" value="O-acyltransferase_WSD1_N"/>
</dbReference>
<evidence type="ECO:0000256" key="1">
    <source>
        <dbReference type="ARBA" id="ARBA00004771"/>
    </source>
</evidence>
<accession>A0A139AQC2</accession>
<dbReference type="InterPro" id="IPR009721">
    <property type="entry name" value="O-acyltransferase_WSD1_C"/>
</dbReference>
<evidence type="ECO:0000256" key="4">
    <source>
        <dbReference type="ARBA" id="ARBA00023315"/>
    </source>
</evidence>
<organism evidence="10 11">
    <name type="scientific">Gonapodya prolifera (strain JEL478)</name>
    <name type="common">Monoblepharis prolifera</name>
    <dbReference type="NCBI Taxonomy" id="1344416"/>
    <lineage>
        <taxon>Eukaryota</taxon>
        <taxon>Fungi</taxon>
        <taxon>Fungi incertae sedis</taxon>
        <taxon>Chytridiomycota</taxon>
        <taxon>Chytridiomycota incertae sedis</taxon>
        <taxon>Monoblepharidomycetes</taxon>
        <taxon>Monoblepharidales</taxon>
        <taxon>Gonapodyaceae</taxon>
        <taxon>Gonapodya</taxon>
    </lineage>
</organism>
<keyword evidence="4" id="KW-0012">Acyltransferase</keyword>
<dbReference type="Pfam" id="PF06974">
    <property type="entry name" value="WS_DGAT_C"/>
    <property type="match status" value="1"/>
</dbReference>
<keyword evidence="11" id="KW-1185">Reference proteome</keyword>
<dbReference type="InterPro" id="IPR045034">
    <property type="entry name" value="O-acyltransferase_WSD1-like"/>
</dbReference>
<dbReference type="GO" id="GO:0047196">
    <property type="term" value="F:long-chain-alcohol O-fatty-acyltransferase activity"/>
    <property type="evidence" value="ECO:0007669"/>
    <property type="project" value="UniProtKB-EC"/>
</dbReference>
<dbReference type="AlphaFoldDB" id="A0A139AQC2"/>
<protein>
    <submittedName>
        <fullName evidence="10">Uncharacterized protein</fullName>
    </submittedName>
</protein>
<comment type="catalytic activity">
    <reaction evidence="7">
        <text>an acyl-CoA + a 1,2-diacyl-sn-glycerol = a triacyl-sn-glycerol + CoA</text>
        <dbReference type="Rhea" id="RHEA:10868"/>
        <dbReference type="ChEBI" id="CHEBI:17815"/>
        <dbReference type="ChEBI" id="CHEBI:57287"/>
        <dbReference type="ChEBI" id="CHEBI:58342"/>
        <dbReference type="ChEBI" id="CHEBI:64615"/>
        <dbReference type="EC" id="2.3.1.20"/>
    </reaction>
</comment>
<dbReference type="Pfam" id="PF03007">
    <property type="entry name" value="WS_DGAT_cat"/>
    <property type="match status" value="1"/>
</dbReference>
<evidence type="ECO:0000259" key="9">
    <source>
        <dbReference type="Pfam" id="PF06974"/>
    </source>
</evidence>
<keyword evidence="3" id="KW-0808">Transferase</keyword>
<proteinExistence type="inferred from homology"/>
<evidence type="ECO:0000256" key="2">
    <source>
        <dbReference type="ARBA" id="ARBA00005189"/>
    </source>
</evidence>
<comment type="catalytic activity">
    <reaction evidence="6">
        <text>a long chain fatty alcohol + a fatty acyl-CoA = a long-chain alcohol wax ester + CoA</text>
        <dbReference type="Rhea" id="RHEA:38443"/>
        <dbReference type="ChEBI" id="CHEBI:17135"/>
        <dbReference type="ChEBI" id="CHEBI:57287"/>
        <dbReference type="ChEBI" id="CHEBI:77636"/>
        <dbReference type="ChEBI" id="CHEBI:235323"/>
        <dbReference type="EC" id="2.3.1.75"/>
    </reaction>
</comment>
<dbReference type="STRING" id="1344416.A0A139AQC2"/>
<sequence>MPHPVSFLLFWFDGPPPKKIEVAATMRKITESQFRPRSVLRGDARGRLEWDEVVVDPSMHIHETTVDSEAALWTHLHSILFRPFPSDRPLWAADVICNTGPGRSVVATSAHHGMADGPSTVLMMLDILKGTDGLRPEIPGMSRKFERKAGGSMLSYVGLAVWMAWNSARGVLASSAPLFLQDSKTALKTATWPYATYSPDFHITEVPHIPVDFLKAVRLAASSKLDLTPTLHDVVYSVLSGALTQYVAAHPVPNQASHPTMRLINLAALPKTGRAPDDLVGNSWGVVSLNAAEGKSPLARLRHAAMMNADAKLRLDAFHSRNSILTILRFLGSKAAAAISARSVTGHTCLFTNVPLFAGPVEFGGAAVADMGAIITPVMTSAVVTSYNGRLRMNLHLPTSVEGKELADLVVEGFRALSEELGIDANIQ</sequence>
<evidence type="ECO:0000259" key="8">
    <source>
        <dbReference type="Pfam" id="PF03007"/>
    </source>
</evidence>
<gene>
    <name evidence="10" type="ORF">M427DRAFT_53402</name>
</gene>
<reference evidence="10 11" key="1">
    <citation type="journal article" date="2015" name="Genome Biol. Evol.">
        <title>Phylogenomic analyses indicate that early fungi evolved digesting cell walls of algal ancestors of land plants.</title>
        <authorList>
            <person name="Chang Y."/>
            <person name="Wang S."/>
            <person name="Sekimoto S."/>
            <person name="Aerts A.L."/>
            <person name="Choi C."/>
            <person name="Clum A."/>
            <person name="LaButti K.M."/>
            <person name="Lindquist E.A."/>
            <person name="Yee Ngan C."/>
            <person name="Ohm R.A."/>
            <person name="Salamov A.A."/>
            <person name="Grigoriev I.V."/>
            <person name="Spatafora J.W."/>
            <person name="Berbee M.L."/>
        </authorList>
    </citation>
    <scope>NUCLEOTIDE SEQUENCE [LARGE SCALE GENOMIC DNA]</scope>
    <source>
        <strain evidence="10 11">JEL478</strain>
    </source>
</reference>
<dbReference type="EMBL" id="KQ965740">
    <property type="protein sequence ID" value="KXS18922.1"/>
    <property type="molecule type" value="Genomic_DNA"/>
</dbReference>
<dbReference type="GO" id="GO:0004144">
    <property type="term" value="F:diacylglycerol O-acyltransferase activity"/>
    <property type="evidence" value="ECO:0007669"/>
    <property type="project" value="UniProtKB-EC"/>
</dbReference>
<dbReference type="SUPFAM" id="SSF52777">
    <property type="entry name" value="CoA-dependent acyltransferases"/>
    <property type="match status" value="1"/>
</dbReference>
<evidence type="ECO:0000256" key="7">
    <source>
        <dbReference type="ARBA" id="ARBA00048109"/>
    </source>
</evidence>
<comment type="pathway">
    <text evidence="1">Glycerolipid metabolism; triacylglycerol biosynthesis.</text>
</comment>
<dbReference type="UniPathway" id="UPA00282"/>
<dbReference type="GO" id="GO:0005886">
    <property type="term" value="C:plasma membrane"/>
    <property type="evidence" value="ECO:0007669"/>
    <property type="project" value="TreeGrafter"/>
</dbReference>
<evidence type="ECO:0000313" key="11">
    <source>
        <dbReference type="Proteomes" id="UP000070544"/>
    </source>
</evidence>
<evidence type="ECO:0000256" key="5">
    <source>
        <dbReference type="ARBA" id="ARBA00024360"/>
    </source>
</evidence>
<dbReference type="GO" id="GO:0019432">
    <property type="term" value="P:triglyceride biosynthetic process"/>
    <property type="evidence" value="ECO:0007669"/>
    <property type="project" value="UniProtKB-UniPathway"/>
</dbReference>
<evidence type="ECO:0000256" key="6">
    <source>
        <dbReference type="ARBA" id="ARBA00047604"/>
    </source>
</evidence>
<feature type="domain" description="O-acyltransferase WSD1-like N-terminal" evidence="8">
    <location>
        <begin position="24"/>
        <end position="132"/>
    </location>
</feature>
<dbReference type="PANTHER" id="PTHR31650:SF1">
    <property type="entry name" value="WAX ESTER SYNTHASE_DIACYLGLYCEROL ACYLTRANSFERASE 4-RELATED"/>
    <property type="match status" value="1"/>
</dbReference>
<dbReference type="Gene3D" id="3.30.559.10">
    <property type="entry name" value="Chloramphenicol acetyltransferase-like domain"/>
    <property type="match status" value="1"/>
</dbReference>
<comment type="similarity">
    <text evidence="5">In the N-terminal section; belongs to the long-chain O-acyltransferase family.</text>
</comment>
<evidence type="ECO:0000256" key="3">
    <source>
        <dbReference type="ARBA" id="ARBA00022679"/>
    </source>
</evidence>
<dbReference type="InterPro" id="IPR023213">
    <property type="entry name" value="CAT-like_dom_sf"/>
</dbReference>
<dbReference type="OrthoDB" id="10541580at2759"/>